<dbReference type="Gene3D" id="1.10.10.10">
    <property type="entry name" value="Winged helix-like DNA-binding domain superfamily/Winged helix DNA-binding domain"/>
    <property type="match status" value="1"/>
</dbReference>
<protein>
    <recommendedName>
        <fullName evidence="3">HTH arsR-type domain-containing protein</fullName>
    </recommendedName>
</protein>
<evidence type="ECO:0008006" key="3">
    <source>
        <dbReference type="Google" id="ProtNLM"/>
    </source>
</evidence>
<dbReference type="Proteomes" id="UP000229816">
    <property type="component" value="Unassembled WGS sequence"/>
</dbReference>
<name>A0A2M8ETD4_9BACT</name>
<organism evidence="1 2">
    <name type="scientific">Candidatus Shapirobacteria bacterium CG_4_9_14_0_2_um_filter_39_11</name>
    <dbReference type="NCBI Taxonomy" id="1974478"/>
    <lineage>
        <taxon>Bacteria</taxon>
        <taxon>Candidatus Shapironibacteriota</taxon>
    </lineage>
</organism>
<dbReference type="AlphaFoldDB" id="A0A2M8ETD4"/>
<reference evidence="2" key="1">
    <citation type="submission" date="2017-09" db="EMBL/GenBank/DDBJ databases">
        <title>Depth-based differentiation of microbial function through sediment-hosted aquifers and enrichment of novel symbionts in the deep terrestrial subsurface.</title>
        <authorList>
            <person name="Probst A.J."/>
            <person name="Ladd B."/>
            <person name="Jarett J.K."/>
            <person name="Geller-Mcgrath D.E."/>
            <person name="Sieber C.M.K."/>
            <person name="Emerson J.B."/>
            <person name="Anantharaman K."/>
            <person name="Thomas B.C."/>
            <person name="Malmstrom R."/>
            <person name="Stieglmeier M."/>
            <person name="Klingl A."/>
            <person name="Woyke T."/>
            <person name="Ryan C.M."/>
            <person name="Banfield J.F."/>
        </authorList>
    </citation>
    <scope>NUCLEOTIDE SEQUENCE [LARGE SCALE GENOMIC DNA]</scope>
</reference>
<sequence length="191" mass="21985">MLQDLVISKCRVKLLQTFLGQPNEIFYIRQLVRRIGEEINAVRRELDHLETAGIVKKENRGNRIYYWVDRNYPLYGDLLALISKTVGLGETIIKNKNKIGRIKIAMLSGRFARGLPTKEGTVDLLIVGDILIPELGKIIRNEETKVGKEINYTVMNKEEFEFRKKRRDPFLLGILTDSRIMLIGDELDLVG</sequence>
<gene>
    <name evidence="1" type="ORF">CO054_00485</name>
</gene>
<dbReference type="InterPro" id="IPR036390">
    <property type="entry name" value="WH_DNA-bd_sf"/>
</dbReference>
<accession>A0A2M8ETD4</accession>
<comment type="caution">
    <text evidence="1">The sequence shown here is derived from an EMBL/GenBank/DDBJ whole genome shotgun (WGS) entry which is preliminary data.</text>
</comment>
<dbReference type="InterPro" id="IPR036388">
    <property type="entry name" value="WH-like_DNA-bd_sf"/>
</dbReference>
<dbReference type="EMBL" id="PFSF01000012">
    <property type="protein sequence ID" value="PJC28374.1"/>
    <property type="molecule type" value="Genomic_DNA"/>
</dbReference>
<proteinExistence type="predicted"/>
<dbReference type="SUPFAM" id="SSF46785">
    <property type="entry name" value="Winged helix' DNA-binding domain"/>
    <property type="match status" value="1"/>
</dbReference>
<evidence type="ECO:0000313" key="2">
    <source>
        <dbReference type="Proteomes" id="UP000229816"/>
    </source>
</evidence>
<evidence type="ECO:0000313" key="1">
    <source>
        <dbReference type="EMBL" id="PJC28374.1"/>
    </source>
</evidence>